<name>A0A819F1X0_9BILA</name>
<evidence type="ECO:0000259" key="4">
    <source>
        <dbReference type="Pfam" id="PF20146"/>
    </source>
</evidence>
<dbReference type="Proteomes" id="UP000663881">
    <property type="component" value="Unassembled WGS sequence"/>
</dbReference>
<feature type="transmembrane region" description="Helical" evidence="1">
    <location>
        <begin position="270"/>
        <end position="291"/>
    </location>
</feature>
<feature type="transmembrane region" description="Helical" evidence="1">
    <location>
        <begin position="533"/>
        <end position="550"/>
    </location>
</feature>
<accession>A0A819F1X0</accession>
<feature type="transmembrane region" description="Helical" evidence="1">
    <location>
        <begin position="311"/>
        <end position="339"/>
    </location>
</feature>
<feature type="domain" description="Nose resistant-to-fluoxetine protein N-terminal" evidence="4">
    <location>
        <begin position="73"/>
        <end position="112"/>
    </location>
</feature>
<evidence type="ECO:0000313" key="5">
    <source>
        <dbReference type="EMBL" id="CAF3861446.1"/>
    </source>
</evidence>
<dbReference type="InterPro" id="IPR052728">
    <property type="entry name" value="O2_lipid_transport_reg"/>
</dbReference>
<feature type="domain" description="Acyltransferase 3" evidence="3">
    <location>
        <begin position="271"/>
        <end position="661"/>
    </location>
</feature>
<keyword evidence="2" id="KW-0732">Signal</keyword>
<organism evidence="5 6">
    <name type="scientific">Adineta steineri</name>
    <dbReference type="NCBI Taxonomy" id="433720"/>
    <lineage>
        <taxon>Eukaryota</taxon>
        <taxon>Metazoa</taxon>
        <taxon>Spiralia</taxon>
        <taxon>Gnathifera</taxon>
        <taxon>Rotifera</taxon>
        <taxon>Eurotatoria</taxon>
        <taxon>Bdelloidea</taxon>
        <taxon>Adinetida</taxon>
        <taxon>Adinetidae</taxon>
        <taxon>Adineta</taxon>
    </lineage>
</organism>
<proteinExistence type="predicted"/>
<evidence type="ECO:0000256" key="2">
    <source>
        <dbReference type="SAM" id="SignalP"/>
    </source>
</evidence>
<dbReference type="AlphaFoldDB" id="A0A819F1X0"/>
<dbReference type="Pfam" id="PF01757">
    <property type="entry name" value="Acyl_transf_3"/>
    <property type="match status" value="1"/>
</dbReference>
<comment type="caution">
    <text evidence="5">The sequence shown here is derived from an EMBL/GenBank/DDBJ whole genome shotgun (WGS) entry which is preliminary data.</text>
</comment>
<feature type="transmembrane region" description="Helical" evidence="1">
    <location>
        <begin position="505"/>
        <end position="521"/>
    </location>
</feature>
<dbReference type="InterPro" id="IPR002656">
    <property type="entry name" value="Acyl_transf_3_dom"/>
</dbReference>
<dbReference type="PANTHER" id="PTHR11161:SF0">
    <property type="entry name" value="O-ACYLTRANSFERASE LIKE PROTEIN"/>
    <property type="match status" value="1"/>
</dbReference>
<dbReference type="GO" id="GO:0016747">
    <property type="term" value="F:acyltransferase activity, transferring groups other than amino-acyl groups"/>
    <property type="evidence" value="ECO:0007669"/>
    <property type="project" value="InterPro"/>
</dbReference>
<dbReference type="EMBL" id="CAJOAY010001582">
    <property type="protein sequence ID" value="CAF3861446.1"/>
    <property type="molecule type" value="Genomic_DNA"/>
</dbReference>
<keyword evidence="1" id="KW-0472">Membrane</keyword>
<evidence type="ECO:0008006" key="7">
    <source>
        <dbReference type="Google" id="ProtNLM"/>
    </source>
</evidence>
<dbReference type="Pfam" id="PF20146">
    <property type="entry name" value="NRF"/>
    <property type="match status" value="1"/>
</dbReference>
<evidence type="ECO:0000256" key="1">
    <source>
        <dbReference type="SAM" id="Phobius"/>
    </source>
</evidence>
<dbReference type="PANTHER" id="PTHR11161">
    <property type="entry name" value="O-ACYLTRANSFERASE"/>
    <property type="match status" value="1"/>
</dbReference>
<dbReference type="InterPro" id="IPR006621">
    <property type="entry name" value="Nose-resist-to-fluoxetine_N"/>
</dbReference>
<keyword evidence="1" id="KW-1133">Transmembrane helix</keyword>
<gene>
    <name evidence="5" type="ORF">OKA104_LOCUS22062</name>
</gene>
<protein>
    <recommendedName>
        <fullName evidence="7">Nose resistant to fluoxetine protein 6-like</fullName>
    </recommendedName>
</protein>
<sequence>MMFTITLFLLFSVLWNINSQFIPSQFDSAINRLRQYQYFSPIDLLKDVESNLTPKQMLEYMPLLLSNNKTSPCEQDIELILRAAVEKEMWALKILDAWGKPLPSGILKGTLTPTASRSRSSSIASLVLGLCVPSSFDRQTLVSFIHALFKNLSITQDNLVCSNDLPNGQKGLTNGAIATIVILSLLGLFVLVGTFIDLISMLKFNIVHNRIISNNTYNHLVDDDDNEITTQSETHRTSKILFLAEFSALKSLRRIFTLEQKTNDDTNDSFLFINGIRVLSLCWIIIGHSLLFNLSYTSNIIDILVSSRTFAFQLILSAHCSVDTFFVLSGFLTAILFIRQVKKEGKLSFRLMYLYYIHRYIRLTPVFLLTILVSINLTPYFGQGPIYSIEQGFESKGCRTRSWWTSILYVGNIVRPDEMCLNIAWYLHNDMQFHWIAPLTLIPFALGRRILSFIIAIIFIFIGIGSILTILLYYPNMILNTLTTETNNEGPSFYNNVYIKPWCRISAYAIGLLTGYIVIITGRGYHINRRSKIIVTIIIVAIGVMWLLVTNSDSIRVSGSSRSVTVVYMSLSRTLWSVVIGWLLFVCSINQGGIVTQILSWPIWTSLARINYSCYLIHSTILHIIIFNQTMPFYYQGYLAINNFISHIFFSYTAAILVLIFFETPFFIMEKKLFKR</sequence>
<reference evidence="5" key="1">
    <citation type="submission" date="2021-02" db="EMBL/GenBank/DDBJ databases">
        <authorList>
            <person name="Nowell W R."/>
        </authorList>
    </citation>
    <scope>NUCLEOTIDE SEQUENCE</scope>
</reference>
<feature type="transmembrane region" description="Helical" evidence="1">
    <location>
        <begin position="610"/>
        <end position="628"/>
    </location>
</feature>
<evidence type="ECO:0000259" key="3">
    <source>
        <dbReference type="Pfam" id="PF01757"/>
    </source>
</evidence>
<feature type="chain" id="PRO_5032471787" description="Nose resistant to fluoxetine protein 6-like" evidence="2">
    <location>
        <begin position="20"/>
        <end position="676"/>
    </location>
</feature>
<feature type="transmembrane region" description="Helical" evidence="1">
    <location>
        <begin position="176"/>
        <end position="200"/>
    </location>
</feature>
<evidence type="ECO:0000313" key="6">
    <source>
        <dbReference type="Proteomes" id="UP000663881"/>
    </source>
</evidence>
<feature type="transmembrane region" description="Helical" evidence="1">
    <location>
        <begin position="453"/>
        <end position="474"/>
    </location>
</feature>
<feature type="transmembrane region" description="Helical" evidence="1">
    <location>
        <begin position="431"/>
        <end position="446"/>
    </location>
</feature>
<feature type="transmembrane region" description="Helical" evidence="1">
    <location>
        <begin position="360"/>
        <end position="381"/>
    </location>
</feature>
<feature type="transmembrane region" description="Helical" evidence="1">
    <location>
        <begin position="648"/>
        <end position="668"/>
    </location>
</feature>
<feature type="signal peptide" evidence="2">
    <location>
        <begin position="1"/>
        <end position="19"/>
    </location>
</feature>
<keyword evidence="1" id="KW-0812">Transmembrane</keyword>
<feature type="transmembrane region" description="Helical" evidence="1">
    <location>
        <begin position="570"/>
        <end position="589"/>
    </location>
</feature>